<dbReference type="Proteomes" id="UP000266441">
    <property type="component" value="Unassembled WGS sequence"/>
</dbReference>
<protein>
    <submittedName>
        <fullName evidence="1">Peptidase</fullName>
    </submittedName>
</protein>
<keyword evidence="2" id="KW-1185">Reference proteome</keyword>
<evidence type="ECO:0000313" key="1">
    <source>
        <dbReference type="EMBL" id="RIH63190.1"/>
    </source>
</evidence>
<comment type="caution">
    <text evidence="1">The sequence shown here is derived from an EMBL/GenBank/DDBJ whole genome shotgun (WGS) entry which is preliminary data.</text>
</comment>
<accession>A0A399CYP6</accession>
<name>A0A399CYP6_9BACT</name>
<evidence type="ECO:0000313" key="2">
    <source>
        <dbReference type="Proteomes" id="UP000266441"/>
    </source>
</evidence>
<dbReference type="AlphaFoldDB" id="A0A399CYP6"/>
<dbReference type="InterPro" id="IPR024079">
    <property type="entry name" value="MetalloPept_cat_dom_sf"/>
</dbReference>
<dbReference type="RefSeq" id="WP_119351857.1">
    <property type="nucleotide sequence ID" value="NZ_QWET01000024.1"/>
</dbReference>
<organism evidence="1 2">
    <name type="scientific">Mariniphaga sediminis</name>
    <dbReference type="NCBI Taxonomy" id="1628158"/>
    <lineage>
        <taxon>Bacteria</taxon>
        <taxon>Pseudomonadati</taxon>
        <taxon>Bacteroidota</taxon>
        <taxon>Bacteroidia</taxon>
        <taxon>Marinilabiliales</taxon>
        <taxon>Prolixibacteraceae</taxon>
        <taxon>Mariniphaga</taxon>
    </lineage>
</organism>
<dbReference type="Gene3D" id="3.40.390.10">
    <property type="entry name" value="Collagenase (Catalytic Domain)"/>
    <property type="match status" value="1"/>
</dbReference>
<dbReference type="EMBL" id="QWET01000024">
    <property type="protein sequence ID" value="RIH63190.1"/>
    <property type="molecule type" value="Genomic_DNA"/>
</dbReference>
<sequence length="260" mass="28850">MKYKRKYRIPFLSILIICLLLFTRCEKDSFSDSHEKEEPPANEKITPVHFLSEETFDKLIIEIVYVEGYKPTSNAVNALKTFLEDLVHKSGGITVVTKAVASPGKTTWSLSDLSDMEKNHRTRFPEEKTLAAWFFFADADFAQNEEASKVLGVAYGPTSMAIFEKTIKEFSGGLGKPSTSVLEETVMKHEFGHILGLVNNGTTMVEDHQDTTHGKHCNNEDCLMYYAAEHSSGIIGFLGGGSSPALDAQCRQDLKNNGGK</sequence>
<reference evidence="1 2" key="1">
    <citation type="journal article" date="2015" name="Int. J. Syst. Evol. Microbiol.">
        <title>Mariniphaga sediminis sp. nov., isolated from coastal sediment.</title>
        <authorList>
            <person name="Wang F.Q."/>
            <person name="Shen Q.Y."/>
            <person name="Chen G.J."/>
            <person name="Du Z.J."/>
        </authorList>
    </citation>
    <scope>NUCLEOTIDE SEQUENCE [LARGE SCALE GENOMIC DNA]</scope>
    <source>
        <strain evidence="1 2">SY21</strain>
    </source>
</reference>
<dbReference type="GO" id="GO:0008237">
    <property type="term" value="F:metallopeptidase activity"/>
    <property type="evidence" value="ECO:0007669"/>
    <property type="project" value="InterPro"/>
</dbReference>
<gene>
    <name evidence="1" type="ORF">D1164_20925</name>
</gene>
<proteinExistence type="predicted"/>
<dbReference type="OrthoDB" id="1121673at2"/>
<dbReference type="SUPFAM" id="SSF55486">
    <property type="entry name" value="Metalloproteases ('zincins'), catalytic domain"/>
    <property type="match status" value="1"/>
</dbReference>